<protein>
    <submittedName>
        <fullName evidence="1">Uncharacterized protein</fullName>
    </submittedName>
</protein>
<sequence>MKLDSNQKASGKTGALITPLSHHLSFFIMVNYEPKSIPIS</sequence>
<evidence type="ECO:0000313" key="2">
    <source>
        <dbReference type="Proteomes" id="UP000183287"/>
    </source>
</evidence>
<accession>A0A1I4UAZ6</accession>
<keyword evidence="2" id="KW-1185">Reference proteome</keyword>
<organism evidence="1 2">
    <name type="scientific">Nitrosomonas communis</name>
    <dbReference type="NCBI Taxonomy" id="44574"/>
    <lineage>
        <taxon>Bacteria</taxon>
        <taxon>Pseudomonadati</taxon>
        <taxon>Pseudomonadota</taxon>
        <taxon>Betaproteobacteria</taxon>
        <taxon>Nitrosomonadales</taxon>
        <taxon>Nitrosomonadaceae</taxon>
        <taxon>Nitrosomonas</taxon>
    </lineage>
</organism>
<proteinExistence type="predicted"/>
<evidence type="ECO:0000313" key="1">
    <source>
        <dbReference type="EMBL" id="SFM86179.1"/>
    </source>
</evidence>
<dbReference type="AlphaFoldDB" id="A0A1I4UAZ6"/>
<gene>
    <name evidence="1" type="ORF">SAMN05421863_106215</name>
</gene>
<reference evidence="2" key="1">
    <citation type="submission" date="2016-10" db="EMBL/GenBank/DDBJ databases">
        <authorList>
            <person name="Varghese N."/>
            <person name="Submissions S."/>
        </authorList>
    </citation>
    <scope>NUCLEOTIDE SEQUENCE [LARGE SCALE GENOMIC DNA]</scope>
    <source>
        <strain evidence="2">Nm44</strain>
    </source>
</reference>
<dbReference type="Proteomes" id="UP000183287">
    <property type="component" value="Unassembled WGS sequence"/>
</dbReference>
<name>A0A1I4UAZ6_9PROT</name>
<dbReference type="EMBL" id="FOUB01000062">
    <property type="protein sequence ID" value="SFM86179.1"/>
    <property type="molecule type" value="Genomic_DNA"/>
</dbReference>